<reference evidence="2" key="1">
    <citation type="journal article" date="2012" name="Nat. Biotechnol.">
        <title>Reference genome sequence of the model plant Setaria.</title>
        <authorList>
            <person name="Bennetzen J.L."/>
            <person name="Schmutz J."/>
            <person name="Wang H."/>
            <person name="Percifield R."/>
            <person name="Hawkins J."/>
            <person name="Pontaroli A.C."/>
            <person name="Estep M."/>
            <person name="Feng L."/>
            <person name="Vaughn J.N."/>
            <person name="Grimwood J."/>
            <person name="Jenkins J."/>
            <person name="Barry K."/>
            <person name="Lindquist E."/>
            <person name="Hellsten U."/>
            <person name="Deshpande S."/>
            <person name="Wang X."/>
            <person name="Wu X."/>
            <person name="Mitros T."/>
            <person name="Triplett J."/>
            <person name="Yang X."/>
            <person name="Ye C.Y."/>
            <person name="Mauro-Herrera M."/>
            <person name="Wang L."/>
            <person name="Li P."/>
            <person name="Sharma M."/>
            <person name="Sharma R."/>
            <person name="Ronald P.C."/>
            <person name="Panaud O."/>
            <person name="Kellogg E.A."/>
            <person name="Brutnell T.P."/>
            <person name="Doust A.N."/>
            <person name="Tuskan G.A."/>
            <person name="Rokhsar D."/>
            <person name="Devos K.M."/>
        </authorList>
    </citation>
    <scope>NUCLEOTIDE SEQUENCE [LARGE SCALE GENOMIC DNA]</scope>
    <source>
        <strain evidence="2">cv. Yugu1</strain>
    </source>
</reference>
<name>K3ZBM3_SETIT</name>
<dbReference type="Gramene" id="KQL14596">
    <property type="protein sequence ID" value="KQL14596"/>
    <property type="gene ID" value="SETIT_023944mg"/>
</dbReference>
<reference evidence="1" key="2">
    <citation type="submission" date="2018-08" db="UniProtKB">
        <authorList>
            <consortium name="EnsemblPlants"/>
        </authorList>
    </citation>
    <scope>IDENTIFICATION</scope>
    <source>
        <strain evidence="1">Yugu1</strain>
    </source>
</reference>
<proteinExistence type="predicted"/>
<dbReference type="EMBL" id="AGNK02001589">
    <property type="status" value="NOT_ANNOTATED_CDS"/>
    <property type="molecule type" value="Genomic_DNA"/>
</dbReference>
<sequence length="61" mass="7178">MNYLDLFTKFPSSTSFISSFTMHIKVLITVLRARLMHDTFPLVKHKAIWFPYQASNPIYLV</sequence>
<dbReference type="EnsemblPlants" id="KQL14596">
    <property type="protein sequence ID" value="KQL14596"/>
    <property type="gene ID" value="SETIT_023944mg"/>
</dbReference>
<dbReference type="AlphaFoldDB" id="K3ZBM3"/>
<keyword evidence="2" id="KW-1185">Reference proteome</keyword>
<evidence type="ECO:0000313" key="2">
    <source>
        <dbReference type="Proteomes" id="UP000004995"/>
    </source>
</evidence>
<dbReference type="Proteomes" id="UP000004995">
    <property type="component" value="Unassembled WGS sequence"/>
</dbReference>
<evidence type="ECO:0000313" key="1">
    <source>
        <dbReference type="EnsemblPlants" id="KQL14596"/>
    </source>
</evidence>
<accession>K3ZBM3</accession>
<dbReference type="InParanoid" id="K3ZBM3"/>
<organism evidence="1 2">
    <name type="scientific">Setaria italica</name>
    <name type="common">Foxtail millet</name>
    <name type="synonym">Panicum italicum</name>
    <dbReference type="NCBI Taxonomy" id="4555"/>
    <lineage>
        <taxon>Eukaryota</taxon>
        <taxon>Viridiplantae</taxon>
        <taxon>Streptophyta</taxon>
        <taxon>Embryophyta</taxon>
        <taxon>Tracheophyta</taxon>
        <taxon>Spermatophyta</taxon>
        <taxon>Magnoliopsida</taxon>
        <taxon>Liliopsida</taxon>
        <taxon>Poales</taxon>
        <taxon>Poaceae</taxon>
        <taxon>PACMAD clade</taxon>
        <taxon>Panicoideae</taxon>
        <taxon>Panicodae</taxon>
        <taxon>Paniceae</taxon>
        <taxon>Cenchrinae</taxon>
        <taxon>Setaria</taxon>
    </lineage>
</organism>
<dbReference type="HOGENOM" id="CLU_2927002_0_0_1"/>
<protein>
    <submittedName>
        <fullName evidence="1">Uncharacterized protein</fullName>
    </submittedName>
</protein>